<sequence>MNNKAFLFTITVIIFASTLIVMTQLFANYNLNYERTVLSSYKTSLQPFLNDDISFDLSRILDLTLDVNSSTTDINFTLSSSISKDFVFSQKLSDYNNFLNNKYFPNTLGTQSINFNTSDATLELLFGSDYEYKYNYDANIIDFISTTDTLSSVDINLDLASIDLNQIIQPSPSGSSRASIFYTDDQNSFSANYTFNPSINNEIIFIYNNDYNISVQFGNTSSNNSFKIDSNAPGELGYTLKFNYLFDSNSLPIRYNTVLSHNANSIDSNSQLKVLN</sequence>
<dbReference type="EMBL" id="JABJNZ010000019">
    <property type="protein sequence ID" value="MBT4870134.1"/>
    <property type="molecule type" value="Genomic_DNA"/>
</dbReference>
<evidence type="ECO:0000256" key="1">
    <source>
        <dbReference type="SAM" id="Phobius"/>
    </source>
</evidence>
<dbReference type="Proteomes" id="UP000722459">
    <property type="component" value="Unassembled WGS sequence"/>
</dbReference>
<accession>A0A8T5GDC8</accession>
<dbReference type="AlphaFoldDB" id="A0A8T5GDC8"/>
<keyword evidence="1" id="KW-0812">Transmembrane</keyword>
<feature type="transmembrane region" description="Helical" evidence="1">
    <location>
        <begin position="6"/>
        <end position="27"/>
    </location>
</feature>
<comment type="caution">
    <text evidence="2">The sequence shown here is derived from an EMBL/GenBank/DDBJ whole genome shotgun (WGS) entry which is preliminary data.</text>
</comment>
<evidence type="ECO:0000313" key="3">
    <source>
        <dbReference type="Proteomes" id="UP000722459"/>
    </source>
</evidence>
<organism evidence="2 3">
    <name type="scientific">Candidatus Iainarchaeum sp</name>
    <dbReference type="NCBI Taxonomy" id="3101447"/>
    <lineage>
        <taxon>Archaea</taxon>
        <taxon>Candidatus Iainarchaeota</taxon>
        <taxon>Candidatus Iainarchaeia</taxon>
        <taxon>Candidatus Iainarchaeales</taxon>
        <taxon>Candidatus Iainarchaeaceae</taxon>
        <taxon>Candidatus Iainarchaeum</taxon>
    </lineage>
</organism>
<keyword evidence="1" id="KW-1133">Transmembrane helix</keyword>
<name>A0A8T5GDC8_9ARCH</name>
<gene>
    <name evidence="2" type="ORF">HON47_01005</name>
</gene>
<proteinExistence type="predicted"/>
<evidence type="ECO:0000313" key="2">
    <source>
        <dbReference type="EMBL" id="MBT4870134.1"/>
    </source>
</evidence>
<keyword evidence="1" id="KW-0472">Membrane</keyword>
<reference evidence="2" key="1">
    <citation type="journal article" date="2021" name="ISME J.">
        <title>Mercury methylation by metabolically versatile and cosmopolitan marine bacteria.</title>
        <authorList>
            <person name="Lin H."/>
            <person name="Ascher D.B."/>
            <person name="Myung Y."/>
            <person name="Lamborg C.H."/>
            <person name="Hallam S.J."/>
            <person name="Gionfriddo C.M."/>
            <person name="Holt K.E."/>
            <person name="Moreau J.W."/>
        </authorList>
    </citation>
    <scope>NUCLEOTIDE SEQUENCE</scope>
    <source>
        <strain evidence="2">SI075_bin30</strain>
    </source>
</reference>
<protein>
    <submittedName>
        <fullName evidence="2">Uncharacterized protein</fullName>
    </submittedName>
</protein>